<dbReference type="AlphaFoldDB" id="A0AA48KN11"/>
<name>A0AA48KN11_9FLAO</name>
<dbReference type="Proteomes" id="UP001330184">
    <property type="component" value="Chromosome"/>
</dbReference>
<protein>
    <recommendedName>
        <fullName evidence="3">GTPase</fullName>
    </recommendedName>
</protein>
<evidence type="ECO:0000313" key="2">
    <source>
        <dbReference type="Proteomes" id="UP001330184"/>
    </source>
</evidence>
<accession>A0AA48KN11</accession>
<gene>
    <name evidence="1" type="ORF">MACH07_25260</name>
</gene>
<keyword evidence="2" id="KW-1185">Reference proteome</keyword>
<proteinExistence type="predicted"/>
<evidence type="ECO:0008006" key="3">
    <source>
        <dbReference type="Google" id="ProtNLM"/>
    </source>
</evidence>
<dbReference type="EMBL" id="AP027268">
    <property type="protein sequence ID" value="BDW93694.1"/>
    <property type="molecule type" value="Genomic_DNA"/>
</dbReference>
<organism evidence="1 2">
    <name type="scientific">Flagellimonas marinaquae</name>
    <dbReference type="NCBI Taxonomy" id="254955"/>
    <lineage>
        <taxon>Bacteria</taxon>
        <taxon>Pseudomonadati</taxon>
        <taxon>Bacteroidota</taxon>
        <taxon>Flavobacteriia</taxon>
        <taxon>Flavobacteriales</taxon>
        <taxon>Flavobacteriaceae</taxon>
        <taxon>Flagellimonas</taxon>
    </lineage>
</organism>
<sequence>MKNFDQEIIFIYNAKSDVFSVVSDFAHKIFSPSTYPCSLCQLTHGHVGVNKKWASFLETIPYNKRFLHRDEALEVNIDLLNKQLPIILVKKNTGELYTLLNASELGQLTSVDDLIERIKHLLNK</sequence>
<dbReference type="RefSeq" id="WP_338194438.1">
    <property type="nucleotide sequence ID" value="NZ_AP027268.1"/>
</dbReference>
<evidence type="ECO:0000313" key="1">
    <source>
        <dbReference type="EMBL" id="BDW93694.1"/>
    </source>
</evidence>
<reference evidence="1 2" key="1">
    <citation type="submission" date="2023-01" db="EMBL/GenBank/DDBJ databases">
        <title>Complete genome sequence of Muricauda aquimarina strain IFOP_LL357.</title>
        <authorList>
            <person name="Gajardo G."/>
            <person name="Ueki S."/>
            <person name="Maruyama F."/>
        </authorList>
    </citation>
    <scope>NUCLEOTIDE SEQUENCE [LARGE SCALE GENOMIC DNA]</scope>
    <source>
        <strain evidence="1 2">IFOP_LL357</strain>
    </source>
</reference>